<organism evidence="2 3">
    <name type="scientific">Magallana gigas</name>
    <name type="common">Pacific oyster</name>
    <name type="synonym">Crassostrea gigas</name>
    <dbReference type="NCBI Taxonomy" id="29159"/>
    <lineage>
        <taxon>Eukaryota</taxon>
        <taxon>Metazoa</taxon>
        <taxon>Spiralia</taxon>
        <taxon>Lophotrochozoa</taxon>
        <taxon>Mollusca</taxon>
        <taxon>Bivalvia</taxon>
        <taxon>Autobranchia</taxon>
        <taxon>Pteriomorphia</taxon>
        <taxon>Ostreida</taxon>
        <taxon>Ostreoidea</taxon>
        <taxon>Ostreidae</taxon>
        <taxon>Magallana</taxon>
    </lineage>
</organism>
<name>A0A8W8JC18_MAGGI</name>
<evidence type="ECO:0000313" key="2">
    <source>
        <dbReference type="EnsemblMetazoa" id="G1771.3:cds"/>
    </source>
</evidence>
<feature type="domain" description="Ras-associating" evidence="1">
    <location>
        <begin position="1"/>
        <end position="39"/>
    </location>
</feature>
<protein>
    <recommendedName>
        <fullName evidence="1">Ras-associating domain-containing protein</fullName>
    </recommendedName>
</protein>
<proteinExistence type="predicted"/>
<keyword evidence="3" id="KW-1185">Reference proteome</keyword>
<dbReference type="EnsemblMetazoa" id="G1771.3">
    <property type="protein sequence ID" value="G1771.3:cds"/>
    <property type="gene ID" value="G1771"/>
</dbReference>
<dbReference type="InterPro" id="IPR000159">
    <property type="entry name" value="RA_dom"/>
</dbReference>
<dbReference type="Proteomes" id="UP000005408">
    <property type="component" value="Unassembled WGS sequence"/>
</dbReference>
<dbReference type="AlphaFoldDB" id="A0A8W8JC18"/>
<evidence type="ECO:0000313" key="3">
    <source>
        <dbReference type="Proteomes" id="UP000005408"/>
    </source>
</evidence>
<dbReference type="PROSITE" id="PS50200">
    <property type="entry name" value="RA"/>
    <property type="match status" value="1"/>
</dbReference>
<dbReference type="GO" id="GO:0007165">
    <property type="term" value="P:signal transduction"/>
    <property type="evidence" value="ECO:0007669"/>
    <property type="project" value="InterPro"/>
</dbReference>
<evidence type="ECO:0000259" key="1">
    <source>
        <dbReference type="PROSITE" id="PS50200"/>
    </source>
</evidence>
<reference evidence="2" key="1">
    <citation type="submission" date="2022-08" db="UniProtKB">
        <authorList>
            <consortium name="EnsemblMetazoa"/>
        </authorList>
    </citation>
    <scope>IDENTIFICATION</scope>
    <source>
        <strain evidence="2">05x7-T-G4-1.051#20</strain>
    </source>
</reference>
<accession>A0A8W8JC18</accession>
<sequence length="52" mass="5991">FCLVAVIGARERILRDDYQPLHLQNPWTKGRLYVRMKSNLLAAIQQGHATEV</sequence>